<protein>
    <recommendedName>
        <fullName evidence="3">Ribosomal L7/L12-like protein</fullName>
    </recommendedName>
</protein>
<dbReference type="AlphaFoldDB" id="A0A8H9L5J7"/>
<evidence type="ECO:0008006" key="3">
    <source>
        <dbReference type="Google" id="ProtNLM"/>
    </source>
</evidence>
<gene>
    <name evidence="1" type="ORF">GCM10010102_30470</name>
</gene>
<name>A0A8H9L5J7_9MICO</name>
<dbReference type="InterPro" id="IPR014719">
    <property type="entry name" value="Ribosomal_bL12_C/ClpS-like"/>
</dbReference>
<accession>A0A8H9L5J7</accession>
<evidence type="ECO:0000313" key="2">
    <source>
        <dbReference type="Proteomes" id="UP000655589"/>
    </source>
</evidence>
<dbReference type="Proteomes" id="UP000655589">
    <property type="component" value="Unassembled WGS sequence"/>
</dbReference>
<organism evidence="1 2">
    <name type="scientific">Promicromonospora citrea</name>
    <dbReference type="NCBI Taxonomy" id="43677"/>
    <lineage>
        <taxon>Bacteria</taxon>
        <taxon>Bacillati</taxon>
        <taxon>Actinomycetota</taxon>
        <taxon>Actinomycetes</taxon>
        <taxon>Micrococcales</taxon>
        <taxon>Promicromonosporaceae</taxon>
        <taxon>Promicromonospora</taxon>
    </lineage>
</organism>
<dbReference type="Gene3D" id="3.30.1390.10">
    <property type="match status" value="1"/>
</dbReference>
<keyword evidence="2" id="KW-1185">Reference proteome</keyword>
<dbReference type="EMBL" id="BMPT01000013">
    <property type="protein sequence ID" value="GGM32876.1"/>
    <property type="molecule type" value="Genomic_DNA"/>
</dbReference>
<evidence type="ECO:0000313" key="1">
    <source>
        <dbReference type="EMBL" id="GGM32876.1"/>
    </source>
</evidence>
<comment type="caution">
    <text evidence="1">The sequence shown here is derived from an EMBL/GenBank/DDBJ whole genome shotgun (WGS) entry which is preliminary data.</text>
</comment>
<proteinExistence type="predicted"/>
<reference evidence="1" key="2">
    <citation type="submission" date="2020-09" db="EMBL/GenBank/DDBJ databases">
        <authorList>
            <person name="Sun Q."/>
            <person name="Ohkuma M."/>
        </authorList>
    </citation>
    <scope>NUCLEOTIDE SEQUENCE</scope>
    <source>
        <strain evidence="1">JCM 3051</strain>
    </source>
</reference>
<sequence length="97" mass="10948">MTIVLTIIVLLVVSLWFTVTGHRTAQRSETDRLERKLDAVMEHLGVAEPWPAGIEEVDRLILEGKRVEAVKRYRELTGDGLLDAKNAVDRRARGLGR</sequence>
<reference evidence="1" key="1">
    <citation type="journal article" date="2014" name="Int. J. Syst. Evol. Microbiol.">
        <title>Complete genome sequence of Corynebacterium casei LMG S-19264T (=DSM 44701T), isolated from a smear-ripened cheese.</title>
        <authorList>
            <consortium name="US DOE Joint Genome Institute (JGI-PGF)"/>
            <person name="Walter F."/>
            <person name="Albersmeier A."/>
            <person name="Kalinowski J."/>
            <person name="Ruckert C."/>
        </authorList>
    </citation>
    <scope>NUCLEOTIDE SEQUENCE</scope>
    <source>
        <strain evidence="1">JCM 3051</strain>
    </source>
</reference>
<dbReference type="RefSeq" id="WP_171108938.1">
    <property type="nucleotide sequence ID" value="NZ_BMPT01000013.1"/>
</dbReference>